<keyword evidence="8" id="KW-1185">Reference proteome</keyword>
<dbReference type="PANTHER" id="PTHR43133">
    <property type="entry name" value="RNA POLYMERASE ECF-TYPE SIGMA FACTO"/>
    <property type="match status" value="1"/>
</dbReference>
<keyword evidence="3" id="KW-0731">Sigma factor</keyword>
<dbReference type="GO" id="GO:0006352">
    <property type="term" value="P:DNA-templated transcription initiation"/>
    <property type="evidence" value="ECO:0007669"/>
    <property type="project" value="InterPro"/>
</dbReference>
<organism evidence="7 8">
    <name type="scientific">Algoriphagus machipongonensis</name>
    <dbReference type="NCBI Taxonomy" id="388413"/>
    <lineage>
        <taxon>Bacteria</taxon>
        <taxon>Pseudomonadati</taxon>
        <taxon>Bacteroidota</taxon>
        <taxon>Cytophagia</taxon>
        <taxon>Cytophagales</taxon>
        <taxon>Cyclobacteriaceae</taxon>
        <taxon>Algoriphagus</taxon>
    </lineage>
</organism>
<dbReference type="NCBIfam" id="TIGR02937">
    <property type="entry name" value="sigma70-ECF"/>
    <property type="match status" value="1"/>
</dbReference>
<dbReference type="Proteomes" id="UP000003919">
    <property type="component" value="Chromosome"/>
</dbReference>
<evidence type="ECO:0000259" key="5">
    <source>
        <dbReference type="Pfam" id="PF04542"/>
    </source>
</evidence>
<protein>
    <submittedName>
        <fullName evidence="7">RNA polymerase sigma-70 factor, ECF subfamily</fullName>
    </submittedName>
</protein>
<dbReference type="GO" id="GO:0016987">
    <property type="term" value="F:sigma factor activity"/>
    <property type="evidence" value="ECO:0007669"/>
    <property type="project" value="UniProtKB-KW"/>
</dbReference>
<dbReference type="InterPro" id="IPR013324">
    <property type="entry name" value="RNA_pol_sigma_r3/r4-like"/>
</dbReference>
<dbReference type="InterPro" id="IPR007627">
    <property type="entry name" value="RNA_pol_sigma70_r2"/>
</dbReference>
<dbReference type="InterPro" id="IPR014327">
    <property type="entry name" value="RNA_pol_sigma70_bacteroid"/>
</dbReference>
<dbReference type="GO" id="GO:0003677">
    <property type="term" value="F:DNA binding"/>
    <property type="evidence" value="ECO:0007669"/>
    <property type="project" value="InterPro"/>
</dbReference>
<dbReference type="Pfam" id="PF04542">
    <property type="entry name" value="Sigma70_r2"/>
    <property type="match status" value="1"/>
</dbReference>
<sequence length="193" mass="23033">MQLTDQMIFQSIKSGDEKALEMLFKEYYQPLCRYANSYLPDPDEAEEVVQSCFIKFWEKREKIDIQSSVKSYLYQIIRNACLNEIKHQRVKRNYSEMVIQKGEDFSGASDEKTIHDELEDKIRNAIQKLPQQCRVIFTMSRFEELKYQEIADQLNISIKTVENQMGKALKMMRIQLQEYLPFIILFIQFLTEK</sequence>
<dbReference type="InterPro" id="IPR039425">
    <property type="entry name" value="RNA_pol_sigma-70-like"/>
</dbReference>
<accession>A3HXR4</accession>
<dbReference type="OrthoDB" id="1524077at2"/>
<dbReference type="PANTHER" id="PTHR43133:SF46">
    <property type="entry name" value="RNA POLYMERASE SIGMA-70 FACTOR ECF SUBFAMILY"/>
    <property type="match status" value="1"/>
</dbReference>
<evidence type="ECO:0000259" key="6">
    <source>
        <dbReference type="Pfam" id="PF08281"/>
    </source>
</evidence>
<dbReference type="RefSeq" id="WP_008203182.1">
    <property type="nucleotide sequence ID" value="NZ_CM001023.1"/>
</dbReference>
<dbReference type="Gene3D" id="1.10.1740.10">
    <property type="match status" value="1"/>
</dbReference>
<evidence type="ECO:0000256" key="3">
    <source>
        <dbReference type="ARBA" id="ARBA00023082"/>
    </source>
</evidence>
<evidence type="ECO:0000313" key="8">
    <source>
        <dbReference type="Proteomes" id="UP000003919"/>
    </source>
</evidence>
<dbReference type="CDD" id="cd06171">
    <property type="entry name" value="Sigma70_r4"/>
    <property type="match status" value="1"/>
</dbReference>
<dbReference type="EMBL" id="AAXU02000001">
    <property type="protein sequence ID" value="EAZ81387.1"/>
    <property type="molecule type" value="Genomic_DNA"/>
</dbReference>
<dbReference type="InterPro" id="IPR014284">
    <property type="entry name" value="RNA_pol_sigma-70_dom"/>
</dbReference>
<dbReference type="eggNOG" id="COG1595">
    <property type="taxonomic scope" value="Bacteria"/>
</dbReference>
<evidence type="ECO:0000256" key="2">
    <source>
        <dbReference type="ARBA" id="ARBA00023015"/>
    </source>
</evidence>
<comment type="similarity">
    <text evidence="1">Belongs to the sigma-70 factor family. ECF subfamily.</text>
</comment>
<evidence type="ECO:0000313" key="7">
    <source>
        <dbReference type="EMBL" id="EAZ81387.1"/>
    </source>
</evidence>
<keyword evidence="2" id="KW-0805">Transcription regulation</keyword>
<comment type="caution">
    <text evidence="7">The sequence shown here is derived from an EMBL/GenBank/DDBJ whole genome shotgun (WGS) entry which is preliminary data.</text>
</comment>
<dbReference type="Gene3D" id="1.10.10.10">
    <property type="entry name" value="Winged helix-like DNA-binding domain superfamily/Winged helix DNA-binding domain"/>
    <property type="match status" value="1"/>
</dbReference>
<dbReference type="AlphaFoldDB" id="A3HXR4"/>
<feature type="domain" description="RNA polymerase sigma-70 region 2" evidence="5">
    <location>
        <begin position="23"/>
        <end position="89"/>
    </location>
</feature>
<keyword evidence="4" id="KW-0804">Transcription</keyword>
<dbReference type="EMBL" id="CM001023">
    <property type="protein sequence ID" value="EAZ81387.1"/>
    <property type="molecule type" value="Genomic_DNA"/>
</dbReference>
<gene>
    <name evidence="7" type="ORF">ALPR1_20163</name>
</gene>
<dbReference type="SUPFAM" id="SSF88946">
    <property type="entry name" value="Sigma2 domain of RNA polymerase sigma factors"/>
    <property type="match status" value="1"/>
</dbReference>
<dbReference type="InterPro" id="IPR013249">
    <property type="entry name" value="RNA_pol_sigma70_r4_t2"/>
</dbReference>
<dbReference type="SUPFAM" id="SSF88659">
    <property type="entry name" value="Sigma3 and sigma4 domains of RNA polymerase sigma factors"/>
    <property type="match status" value="1"/>
</dbReference>
<feature type="domain" description="RNA polymerase sigma factor 70 region 4 type 2" evidence="6">
    <location>
        <begin position="120"/>
        <end position="172"/>
    </location>
</feature>
<dbReference type="InterPro" id="IPR013325">
    <property type="entry name" value="RNA_pol_sigma_r2"/>
</dbReference>
<dbReference type="HOGENOM" id="CLU_047691_4_1_10"/>
<evidence type="ECO:0000256" key="1">
    <source>
        <dbReference type="ARBA" id="ARBA00010641"/>
    </source>
</evidence>
<evidence type="ECO:0000256" key="4">
    <source>
        <dbReference type="ARBA" id="ARBA00023163"/>
    </source>
</evidence>
<proteinExistence type="inferred from homology"/>
<dbReference type="NCBIfam" id="TIGR02985">
    <property type="entry name" value="Sig70_bacteroi1"/>
    <property type="match status" value="1"/>
</dbReference>
<name>A3HXR4_9BACT</name>
<dbReference type="STRING" id="388413.ALPR1_20163"/>
<reference evidence="7 8" key="1">
    <citation type="journal article" date="2011" name="J. Bacteriol.">
        <title>Complete genome sequence of Algoriphagus sp. PR1, bacterial prey of a colony-forming choanoflagellate.</title>
        <authorList>
            <person name="Alegado R.A."/>
            <person name="Ferriera S."/>
            <person name="Nusbaum C."/>
            <person name="Young S.K."/>
            <person name="Zeng Q."/>
            <person name="Imamovic A."/>
            <person name="Fairclough S.R."/>
            <person name="King N."/>
        </authorList>
    </citation>
    <scope>NUCLEOTIDE SEQUENCE [LARGE SCALE GENOMIC DNA]</scope>
    <source>
        <strain evidence="7 8">PR1</strain>
    </source>
</reference>
<dbReference type="InterPro" id="IPR036388">
    <property type="entry name" value="WH-like_DNA-bd_sf"/>
</dbReference>
<dbReference type="Pfam" id="PF08281">
    <property type="entry name" value="Sigma70_r4_2"/>
    <property type="match status" value="1"/>
</dbReference>